<reference evidence="2" key="1">
    <citation type="submission" date="2022-11" db="UniProtKB">
        <authorList>
            <consortium name="WormBaseParasite"/>
        </authorList>
    </citation>
    <scope>IDENTIFICATION</scope>
</reference>
<evidence type="ECO:0000313" key="2">
    <source>
        <dbReference type="WBParaSite" id="ES5_v2.g13463.t1"/>
    </source>
</evidence>
<dbReference type="WBParaSite" id="ES5_v2.g13463.t1">
    <property type="protein sequence ID" value="ES5_v2.g13463.t1"/>
    <property type="gene ID" value="ES5_v2.g13463"/>
</dbReference>
<organism evidence="1 2">
    <name type="scientific">Panagrolaimus sp. ES5</name>
    <dbReference type="NCBI Taxonomy" id="591445"/>
    <lineage>
        <taxon>Eukaryota</taxon>
        <taxon>Metazoa</taxon>
        <taxon>Ecdysozoa</taxon>
        <taxon>Nematoda</taxon>
        <taxon>Chromadorea</taxon>
        <taxon>Rhabditida</taxon>
        <taxon>Tylenchina</taxon>
        <taxon>Panagrolaimomorpha</taxon>
        <taxon>Panagrolaimoidea</taxon>
        <taxon>Panagrolaimidae</taxon>
        <taxon>Panagrolaimus</taxon>
    </lineage>
</organism>
<proteinExistence type="predicted"/>
<name>A0AC34F891_9BILA</name>
<evidence type="ECO:0000313" key="1">
    <source>
        <dbReference type="Proteomes" id="UP000887579"/>
    </source>
</evidence>
<protein>
    <submittedName>
        <fullName evidence="2">RING-type domain-containing protein</fullName>
    </submittedName>
</protein>
<dbReference type="Proteomes" id="UP000887579">
    <property type="component" value="Unplaced"/>
</dbReference>
<accession>A0AC34F891</accession>
<sequence length="159" mass="18437">MPVSVGECVICLSSLPSSDAYTTQCGHIFHEGCIKTWLNTTKNCPTCRLTAREYHLIKLFVQDPISNSDIYGIQIEPNNENDISTEGESNFEDDEFEIITAEELYFIKTYDIVTVEEVNEVMREHRMRLRNEFLTKLAWIIARLACRYAIRKVCDKMSR</sequence>